<keyword evidence="5" id="KW-1185">Reference proteome</keyword>
<protein>
    <submittedName>
        <fullName evidence="4">16584_t:CDS:1</fullName>
    </submittedName>
</protein>
<dbReference type="EMBL" id="CAMKVN010002453">
    <property type="protein sequence ID" value="CAI2181199.1"/>
    <property type="molecule type" value="Genomic_DNA"/>
</dbReference>
<gene>
    <name evidence="4" type="ORF">FWILDA_LOCUS9963</name>
</gene>
<accession>A0A9W4WRH4</accession>
<evidence type="ECO:0000259" key="3">
    <source>
        <dbReference type="PROSITE" id="PS50011"/>
    </source>
</evidence>
<organism evidence="4 5">
    <name type="scientific">Funneliformis geosporum</name>
    <dbReference type="NCBI Taxonomy" id="1117311"/>
    <lineage>
        <taxon>Eukaryota</taxon>
        <taxon>Fungi</taxon>
        <taxon>Fungi incertae sedis</taxon>
        <taxon>Mucoromycota</taxon>
        <taxon>Glomeromycotina</taxon>
        <taxon>Glomeromycetes</taxon>
        <taxon>Glomerales</taxon>
        <taxon>Glomeraceae</taxon>
        <taxon>Funneliformis</taxon>
    </lineage>
</organism>
<dbReference type="OrthoDB" id="6718656at2759"/>
<dbReference type="Gene3D" id="1.10.510.10">
    <property type="entry name" value="Transferase(Phosphotransferase) domain 1"/>
    <property type="match status" value="1"/>
</dbReference>
<keyword evidence="1" id="KW-0547">Nucleotide-binding</keyword>
<evidence type="ECO:0000313" key="4">
    <source>
        <dbReference type="EMBL" id="CAI2181199.1"/>
    </source>
</evidence>
<comment type="caution">
    <text evidence="4">The sequence shown here is derived from an EMBL/GenBank/DDBJ whole genome shotgun (WGS) entry which is preliminary data.</text>
</comment>
<dbReference type="Pfam" id="PF07714">
    <property type="entry name" value="PK_Tyr_Ser-Thr"/>
    <property type="match status" value="1"/>
</dbReference>
<dbReference type="InterPro" id="IPR011009">
    <property type="entry name" value="Kinase-like_dom_sf"/>
</dbReference>
<dbReference type="AlphaFoldDB" id="A0A9W4WRH4"/>
<evidence type="ECO:0000313" key="5">
    <source>
        <dbReference type="Proteomes" id="UP001153678"/>
    </source>
</evidence>
<dbReference type="PROSITE" id="PS50011">
    <property type="entry name" value="PROTEIN_KINASE_DOM"/>
    <property type="match status" value="1"/>
</dbReference>
<name>A0A9W4WRH4_9GLOM</name>
<evidence type="ECO:0000256" key="2">
    <source>
        <dbReference type="ARBA" id="ARBA00022840"/>
    </source>
</evidence>
<dbReference type="Proteomes" id="UP001153678">
    <property type="component" value="Unassembled WGS sequence"/>
</dbReference>
<dbReference type="SUPFAM" id="SSF56112">
    <property type="entry name" value="Protein kinase-like (PK-like)"/>
    <property type="match status" value="1"/>
</dbReference>
<dbReference type="InterPro" id="IPR000719">
    <property type="entry name" value="Prot_kinase_dom"/>
</dbReference>
<feature type="domain" description="Protein kinase" evidence="3">
    <location>
        <begin position="9"/>
        <end position="187"/>
    </location>
</feature>
<dbReference type="GO" id="GO:0004672">
    <property type="term" value="F:protein kinase activity"/>
    <property type="evidence" value="ECO:0007669"/>
    <property type="project" value="InterPro"/>
</dbReference>
<dbReference type="PANTHER" id="PTHR24418">
    <property type="entry name" value="TYROSINE-PROTEIN KINASE"/>
    <property type="match status" value="1"/>
</dbReference>
<sequence>MECIPYTRLKNITKIAQGGFSNIYQATWLNSFKNDHITVAIKSFFNSQDFSKYLLNEIKSYHYCYKERSNILQCYGVTKNPDTNEYMIVMQYAKENLHEYLQKHFANIECLKTIHNVNFIHRDLHSGNILLIDHECQIGDLGLSQPANNPLNNDIYGVVPYIAPEIFLDASFSKASDIYKNATSRSL</sequence>
<dbReference type="InterPro" id="IPR001245">
    <property type="entry name" value="Ser-Thr/Tyr_kinase_cat_dom"/>
</dbReference>
<keyword evidence="2" id="KW-0067">ATP-binding</keyword>
<proteinExistence type="predicted"/>
<evidence type="ECO:0000256" key="1">
    <source>
        <dbReference type="ARBA" id="ARBA00022741"/>
    </source>
</evidence>
<dbReference type="InterPro" id="IPR050198">
    <property type="entry name" value="Non-receptor_tyrosine_kinases"/>
</dbReference>
<dbReference type="GO" id="GO:0005524">
    <property type="term" value="F:ATP binding"/>
    <property type="evidence" value="ECO:0007669"/>
    <property type="project" value="UniProtKB-KW"/>
</dbReference>
<reference evidence="4" key="1">
    <citation type="submission" date="2022-08" db="EMBL/GenBank/DDBJ databases">
        <authorList>
            <person name="Kallberg Y."/>
            <person name="Tangrot J."/>
            <person name="Rosling A."/>
        </authorList>
    </citation>
    <scope>NUCLEOTIDE SEQUENCE</scope>
    <source>
        <strain evidence="4">Wild A</strain>
    </source>
</reference>
<dbReference type="Gene3D" id="3.30.200.20">
    <property type="entry name" value="Phosphorylase Kinase, domain 1"/>
    <property type="match status" value="1"/>
</dbReference>